<feature type="domain" description="Aminoglycoside phosphotransferase" evidence="10">
    <location>
        <begin position="28"/>
        <end position="259"/>
    </location>
</feature>
<evidence type="ECO:0000256" key="4">
    <source>
        <dbReference type="ARBA" id="ARBA00022741"/>
    </source>
</evidence>
<evidence type="ECO:0000256" key="9">
    <source>
        <dbReference type="NCBIfam" id="TIGR00938"/>
    </source>
</evidence>
<dbReference type="OrthoDB" id="9777460at2"/>
<dbReference type="InterPro" id="IPR005280">
    <property type="entry name" value="Homoserine_kinase_II"/>
</dbReference>
<evidence type="ECO:0000259" key="10">
    <source>
        <dbReference type="Pfam" id="PF01636"/>
    </source>
</evidence>
<evidence type="ECO:0000256" key="1">
    <source>
        <dbReference type="ARBA" id="ARBA00022605"/>
    </source>
</evidence>
<dbReference type="NCBIfam" id="TIGR00938">
    <property type="entry name" value="thrB_alt"/>
    <property type="match status" value="1"/>
</dbReference>
<dbReference type="eggNOG" id="COG2334">
    <property type="taxonomic scope" value="Bacteria"/>
</dbReference>
<sequence length="324" mass="37143">MAVFTPVSPEAAQKILQDYDLGEFVSMQGITAGIENTNYFLSTTQGEYVLTIFEVLTQEQIPFYLDLMYGLGLKKQAVPMPQKRRDGTIWGLFEGKPMCIVVRLNGGWEAHPSARHCEIVARAQARQHIAAYDLPLNQPNLRGLSWWQETYPKIKEFLSPAQQDLYEKSLAEQIEIQSDYAWRQMPGGPCHCDLFRDNVLFDGTYEHPSLGGVIDFYFAGVDRWLFDVAVAVNDWCIERESGELIPELVEAWLNSYHQGRSFTDAERALWPVALRAAALRFWTSRLYDFYLPRPAQSLKPHDPTHFERILKARTDGEIPPLPTR</sequence>
<evidence type="ECO:0000313" key="12">
    <source>
        <dbReference type="Proteomes" id="UP000029629"/>
    </source>
</evidence>
<dbReference type="Proteomes" id="UP000029629">
    <property type="component" value="Unassembled WGS sequence"/>
</dbReference>
<dbReference type="InterPro" id="IPR050249">
    <property type="entry name" value="Pseudomonas-type_ThrB"/>
</dbReference>
<gene>
    <name evidence="8" type="primary">thrB</name>
    <name evidence="11" type="ORF">HMPREF2130_01995</name>
</gene>
<evidence type="ECO:0000256" key="3">
    <source>
        <dbReference type="ARBA" id="ARBA00022697"/>
    </source>
</evidence>
<dbReference type="PANTHER" id="PTHR21064:SF6">
    <property type="entry name" value="AMINOGLYCOSIDE PHOSPHOTRANSFERASE DOMAIN-CONTAINING PROTEIN"/>
    <property type="match status" value="1"/>
</dbReference>
<evidence type="ECO:0000313" key="11">
    <source>
        <dbReference type="EMBL" id="KGF31805.1"/>
    </source>
</evidence>
<keyword evidence="6 8" id="KW-0067">ATP-binding</keyword>
<dbReference type="HAMAP" id="MF_00301">
    <property type="entry name" value="Homoser_kinase_2"/>
    <property type="match status" value="1"/>
</dbReference>
<proteinExistence type="inferred from homology"/>
<evidence type="ECO:0000256" key="8">
    <source>
        <dbReference type="HAMAP-Rule" id="MF_00301"/>
    </source>
</evidence>
<keyword evidence="3 8" id="KW-0791">Threonine biosynthesis</keyword>
<dbReference type="GO" id="GO:0009088">
    <property type="term" value="P:threonine biosynthetic process"/>
    <property type="evidence" value="ECO:0007669"/>
    <property type="project" value="UniProtKB-UniRule"/>
</dbReference>
<evidence type="ECO:0000256" key="5">
    <source>
        <dbReference type="ARBA" id="ARBA00022777"/>
    </source>
</evidence>
<protein>
    <recommendedName>
        <fullName evidence="8 9">Homoserine kinase</fullName>
        <shortName evidence="8">HK</shortName>
        <shortName evidence="8">HSK</shortName>
        <ecNumber evidence="8 9">2.7.1.39</ecNumber>
    </recommendedName>
</protein>
<organism evidence="11 12">
    <name type="scientific">Oligella urethralis DNF00040</name>
    <dbReference type="NCBI Taxonomy" id="1401065"/>
    <lineage>
        <taxon>Bacteria</taxon>
        <taxon>Pseudomonadati</taxon>
        <taxon>Pseudomonadota</taxon>
        <taxon>Betaproteobacteria</taxon>
        <taxon>Burkholderiales</taxon>
        <taxon>Alcaligenaceae</taxon>
        <taxon>Oligella</taxon>
    </lineage>
</organism>
<dbReference type="SUPFAM" id="SSF56112">
    <property type="entry name" value="Protein kinase-like (PK-like)"/>
    <property type="match status" value="1"/>
</dbReference>
<dbReference type="GO" id="GO:0005524">
    <property type="term" value="F:ATP binding"/>
    <property type="evidence" value="ECO:0007669"/>
    <property type="project" value="UniProtKB-KW"/>
</dbReference>
<dbReference type="EC" id="2.7.1.39" evidence="8 9"/>
<dbReference type="Pfam" id="PF01636">
    <property type="entry name" value="APH"/>
    <property type="match status" value="1"/>
</dbReference>
<dbReference type="InterPro" id="IPR002575">
    <property type="entry name" value="Aminoglycoside_PTrfase"/>
</dbReference>
<evidence type="ECO:0000256" key="6">
    <source>
        <dbReference type="ARBA" id="ARBA00022840"/>
    </source>
</evidence>
<dbReference type="NCBIfam" id="NF003558">
    <property type="entry name" value="PRK05231.1"/>
    <property type="match status" value="1"/>
</dbReference>
<evidence type="ECO:0000256" key="7">
    <source>
        <dbReference type="ARBA" id="ARBA00038240"/>
    </source>
</evidence>
<dbReference type="AlphaFoldDB" id="A0A095ZAN6"/>
<evidence type="ECO:0000256" key="2">
    <source>
        <dbReference type="ARBA" id="ARBA00022679"/>
    </source>
</evidence>
<accession>A0A095ZAN6</accession>
<dbReference type="CDD" id="cd05153">
    <property type="entry name" value="HomoserineK_II"/>
    <property type="match status" value="1"/>
</dbReference>
<dbReference type="Gene3D" id="3.30.200.20">
    <property type="entry name" value="Phosphorylase Kinase, domain 1"/>
    <property type="match status" value="1"/>
</dbReference>
<name>A0A095ZAN6_9BURK</name>
<dbReference type="RefSeq" id="WP_036557589.1">
    <property type="nucleotide sequence ID" value="NZ_JRNI01000010.1"/>
</dbReference>
<dbReference type="PANTHER" id="PTHR21064">
    <property type="entry name" value="AMINOGLYCOSIDE PHOSPHOTRANSFERASE DOMAIN-CONTAINING PROTEIN-RELATED"/>
    <property type="match status" value="1"/>
</dbReference>
<reference evidence="11 12" key="1">
    <citation type="submission" date="2014-07" db="EMBL/GenBank/DDBJ databases">
        <authorList>
            <person name="McCorrison J."/>
            <person name="Sanka R."/>
            <person name="Torralba M."/>
            <person name="Gillis M."/>
            <person name="Haft D.H."/>
            <person name="Methe B."/>
            <person name="Sutton G."/>
            <person name="Nelson K.E."/>
        </authorList>
    </citation>
    <scope>NUCLEOTIDE SEQUENCE [LARGE SCALE GENOMIC DNA]</scope>
    <source>
        <strain evidence="11 12">DNF00040</strain>
    </source>
</reference>
<dbReference type="Gene3D" id="3.90.1200.10">
    <property type="match status" value="1"/>
</dbReference>
<comment type="caution">
    <text evidence="11">The sequence shown here is derived from an EMBL/GenBank/DDBJ whole genome shotgun (WGS) entry which is preliminary data.</text>
</comment>
<keyword evidence="4 8" id="KW-0547">Nucleotide-binding</keyword>
<keyword evidence="1 8" id="KW-0028">Amino-acid biosynthesis</keyword>
<dbReference type="UniPathway" id="UPA00050">
    <property type="reaction ID" value="UER00064"/>
</dbReference>
<dbReference type="InterPro" id="IPR011009">
    <property type="entry name" value="Kinase-like_dom_sf"/>
</dbReference>
<comment type="catalytic activity">
    <reaction evidence="8">
        <text>L-homoserine + ATP = O-phospho-L-homoserine + ADP + H(+)</text>
        <dbReference type="Rhea" id="RHEA:13985"/>
        <dbReference type="ChEBI" id="CHEBI:15378"/>
        <dbReference type="ChEBI" id="CHEBI:30616"/>
        <dbReference type="ChEBI" id="CHEBI:57476"/>
        <dbReference type="ChEBI" id="CHEBI:57590"/>
        <dbReference type="ChEBI" id="CHEBI:456216"/>
        <dbReference type="EC" id="2.7.1.39"/>
    </reaction>
</comment>
<comment type="pathway">
    <text evidence="8">Amino-acid biosynthesis; L-threonine biosynthesis; L-threonine from L-aspartate: step 4/5.</text>
</comment>
<keyword evidence="2 8" id="KW-0808">Transferase</keyword>
<dbReference type="GO" id="GO:0004413">
    <property type="term" value="F:homoserine kinase activity"/>
    <property type="evidence" value="ECO:0007669"/>
    <property type="project" value="UniProtKB-UniRule"/>
</dbReference>
<comment type="similarity">
    <text evidence="7 8">Belongs to the pseudomonas-type ThrB family.</text>
</comment>
<keyword evidence="12" id="KW-1185">Reference proteome</keyword>
<dbReference type="EMBL" id="JRNI01000010">
    <property type="protein sequence ID" value="KGF31805.1"/>
    <property type="molecule type" value="Genomic_DNA"/>
</dbReference>
<keyword evidence="5 8" id="KW-0418">Kinase</keyword>